<name>A0ACB9H3Z0_CICIN</name>
<reference evidence="1 2" key="2">
    <citation type="journal article" date="2022" name="Mol. Ecol. Resour.">
        <title>The genomes of chicory, endive, great burdock and yacon provide insights into Asteraceae paleo-polyploidization history and plant inulin production.</title>
        <authorList>
            <person name="Fan W."/>
            <person name="Wang S."/>
            <person name="Wang H."/>
            <person name="Wang A."/>
            <person name="Jiang F."/>
            <person name="Liu H."/>
            <person name="Zhao H."/>
            <person name="Xu D."/>
            <person name="Zhang Y."/>
        </authorList>
    </citation>
    <scope>NUCLEOTIDE SEQUENCE [LARGE SCALE GENOMIC DNA]</scope>
    <source>
        <strain evidence="2">cv. Punajuju</strain>
        <tissue evidence="1">Leaves</tissue>
    </source>
</reference>
<dbReference type="EMBL" id="CM042009">
    <property type="protein sequence ID" value="KAI3790053.1"/>
    <property type="molecule type" value="Genomic_DNA"/>
</dbReference>
<organism evidence="1 2">
    <name type="scientific">Cichorium intybus</name>
    <name type="common">Chicory</name>
    <dbReference type="NCBI Taxonomy" id="13427"/>
    <lineage>
        <taxon>Eukaryota</taxon>
        <taxon>Viridiplantae</taxon>
        <taxon>Streptophyta</taxon>
        <taxon>Embryophyta</taxon>
        <taxon>Tracheophyta</taxon>
        <taxon>Spermatophyta</taxon>
        <taxon>Magnoliopsida</taxon>
        <taxon>eudicotyledons</taxon>
        <taxon>Gunneridae</taxon>
        <taxon>Pentapetalae</taxon>
        <taxon>asterids</taxon>
        <taxon>campanulids</taxon>
        <taxon>Asterales</taxon>
        <taxon>Asteraceae</taxon>
        <taxon>Cichorioideae</taxon>
        <taxon>Cichorieae</taxon>
        <taxon>Cichoriinae</taxon>
        <taxon>Cichorium</taxon>
    </lineage>
</organism>
<keyword evidence="2" id="KW-1185">Reference proteome</keyword>
<comment type="caution">
    <text evidence="1">The sequence shown here is derived from an EMBL/GenBank/DDBJ whole genome shotgun (WGS) entry which is preliminary data.</text>
</comment>
<dbReference type="Proteomes" id="UP001055811">
    <property type="component" value="Linkage Group LG01"/>
</dbReference>
<proteinExistence type="predicted"/>
<reference evidence="2" key="1">
    <citation type="journal article" date="2022" name="Mol. Ecol. Resour.">
        <title>The genomes of chicory, endive, great burdock and yacon provide insights into Asteraceae palaeo-polyploidization history and plant inulin production.</title>
        <authorList>
            <person name="Fan W."/>
            <person name="Wang S."/>
            <person name="Wang H."/>
            <person name="Wang A."/>
            <person name="Jiang F."/>
            <person name="Liu H."/>
            <person name="Zhao H."/>
            <person name="Xu D."/>
            <person name="Zhang Y."/>
        </authorList>
    </citation>
    <scope>NUCLEOTIDE SEQUENCE [LARGE SCALE GENOMIC DNA]</scope>
    <source>
        <strain evidence="2">cv. Punajuju</strain>
    </source>
</reference>
<evidence type="ECO:0000313" key="2">
    <source>
        <dbReference type="Proteomes" id="UP001055811"/>
    </source>
</evidence>
<gene>
    <name evidence="1" type="ORF">L2E82_02865</name>
</gene>
<sequence length="595" mass="67142">MARNKSQKLTVLIACTRFVSITGIGGPSCASEAKMNGVMVSEVDDSDWKILRFNREIKKHKRSLWIKLLLIEEILNCVMGLSLSLLSSAWEEILHHSFLILPDEHDIGSQTDCFMESESKTIAKKPEDSCVDPSRKKSINLKNGEPLKIMLEATLSFKNLVQDFNKPEPENPNLITRCLTSPGSTVFFSPRPVSELNAAATTVQKIYKSYRTRRNLADCAVVVEELWWRALDFAVLDRSSVSFFNGEKPETASSRWARAGTRAAKVGKGLSKNEKAQKLALQHWLEAIDPRHRYGHNLHIYYDLWFQSESCQPFFYWLDVGDGKEMNLEKCPRGRLQQQCIRYLGPNERESYEVIVENGKLVYRQTGMLLETIEGSKWIFVLSTSKNLYVGEKKKGLFQHSSFLAGGATTAAGRLVAHGGILEAIWPYSGHYLPTEENFREFISFLEENHVDLTNVKRYSVDDDEMEFSFKVTQPETKPKPLVIPRKRPQDILRTPNDSDCTITPTFIQGLTNGPISARMSCKWASGTGARIGCVRDYPTELQFRALEQVNLSPRTVPGNYGPVPSPRPSPKVRLSPRISYMGLPSPRTPIATAS</sequence>
<protein>
    <submittedName>
        <fullName evidence="1">Uncharacterized protein</fullName>
    </submittedName>
</protein>
<accession>A0ACB9H3Z0</accession>
<evidence type="ECO:0000313" key="1">
    <source>
        <dbReference type="EMBL" id="KAI3790053.1"/>
    </source>
</evidence>